<accession>A0A4R8IGY2</accession>
<dbReference type="InterPro" id="IPR021309">
    <property type="entry name" value="YgaP-like_TM"/>
</dbReference>
<dbReference type="EMBL" id="SOQX01000008">
    <property type="protein sequence ID" value="TDX99323.1"/>
    <property type="molecule type" value="Genomic_DNA"/>
</dbReference>
<dbReference type="Proteomes" id="UP000294914">
    <property type="component" value="Unassembled WGS sequence"/>
</dbReference>
<proteinExistence type="predicted"/>
<evidence type="ECO:0000313" key="3">
    <source>
        <dbReference type="EMBL" id="TDX99323.1"/>
    </source>
</evidence>
<evidence type="ECO:0000259" key="2">
    <source>
        <dbReference type="Pfam" id="PF11127"/>
    </source>
</evidence>
<gene>
    <name evidence="3" type="ORF">EDC23_2535</name>
</gene>
<protein>
    <submittedName>
        <fullName evidence="3">DUF2892 family protein</fullName>
    </submittedName>
</protein>
<evidence type="ECO:0000256" key="1">
    <source>
        <dbReference type="SAM" id="Phobius"/>
    </source>
</evidence>
<comment type="caution">
    <text evidence="3">The sequence shown here is derived from an EMBL/GenBank/DDBJ whole genome shotgun (WGS) entry which is preliminary data.</text>
</comment>
<keyword evidence="1" id="KW-0472">Membrane</keyword>
<keyword evidence="1" id="KW-1133">Transmembrane helix</keyword>
<reference evidence="3 4" key="1">
    <citation type="submission" date="2019-03" db="EMBL/GenBank/DDBJ databases">
        <title>Genomic Encyclopedia of Type Strains, Phase IV (KMG-IV): sequencing the most valuable type-strain genomes for metagenomic binning, comparative biology and taxonomic classification.</title>
        <authorList>
            <person name="Goeker M."/>
        </authorList>
    </citation>
    <scope>NUCLEOTIDE SEQUENCE [LARGE SCALE GENOMIC DNA]</scope>
    <source>
        <strain evidence="3 4">DSM 16326</strain>
    </source>
</reference>
<dbReference type="OrthoDB" id="9804804at2"/>
<dbReference type="AlphaFoldDB" id="A0A4R8IGY2"/>
<sequence>MKINKNMGVADRWFRSAMGVGLIYLGPLSDVLTSDPMSGALLAVVGVLTVGSAAIGYCPLYHIAGFCTYRSPEMKANSPGEED</sequence>
<dbReference type="RefSeq" id="WP_134085065.1">
    <property type="nucleotide sequence ID" value="NZ_SOQX01000008.1"/>
</dbReference>
<feature type="transmembrane region" description="Helical" evidence="1">
    <location>
        <begin position="40"/>
        <end position="64"/>
    </location>
</feature>
<evidence type="ECO:0000313" key="4">
    <source>
        <dbReference type="Proteomes" id="UP000294914"/>
    </source>
</evidence>
<organism evidence="3 4">
    <name type="scientific">Thiohalophilus thiocyanatoxydans</name>
    <dbReference type="NCBI Taxonomy" id="381308"/>
    <lineage>
        <taxon>Bacteria</taxon>
        <taxon>Pseudomonadati</taxon>
        <taxon>Pseudomonadota</taxon>
        <taxon>Gammaproteobacteria</taxon>
        <taxon>Thiohalomonadales</taxon>
        <taxon>Thiohalophilaceae</taxon>
        <taxon>Thiohalophilus</taxon>
    </lineage>
</organism>
<keyword evidence="4" id="KW-1185">Reference proteome</keyword>
<name>A0A4R8IGY2_9GAMM</name>
<feature type="transmembrane region" description="Helical" evidence="1">
    <location>
        <begin position="12"/>
        <end position="28"/>
    </location>
</feature>
<keyword evidence="1" id="KW-0812">Transmembrane</keyword>
<dbReference type="Pfam" id="PF11127">
    <property type="entry name" value="YgaP-like_TM"/>
    <property type="match status" value="1"/>
</dbReference>
<feature type="domain" description="Inner membrane protein YgaP-like transmembrane" evidence="2">
    <location>
        <begin position="4"/>
        <end position="69"/>
    </location>
</feature>